<name>A0ABP5AQJ7_9MICO</name>
<evidence type="ECO:0000313" key="2">
    <source>
        <dbReference type="Proteomes" id="UP001501343"/>
    </source>
</evidence>
<accession>A0ABP5AQJ7</accession>
<organism evidence="1 2">
    <name type="scientific">Microbacterium aoyamense</name>
    <dbReference type="NCBI Taxonomy" id="344166"/>
    <lineage>
        <taxon>Bacteria</taxon>
        <taxon>Bacillati</taxon>
        <taxon>Actinomycetota</taxon>
        <taxon>Actinomycetes</taxon>
        <taxon>Micrococcales</taxon>
        <taxon>Microbacteriaceae</taxon>
        <taxon>Microbacterium</taxon>
    </lineage>
</organism>
<keyword evidence="2" id="KW-1185">Reference proteome</keyword>
<dbReference type="EMBL" id="BAAAOF010000002">
    <property type="protein sequence ID" value="GAA1920138.1"/>
    <property type="molecule type" value="Genomic_DNA"/>
</dbReference>
<protein>
    <submittedName>
        <fullName evidence="1">Uncharacterized protein</fullName>
    </submittedName>
</protein>
<comment type="caution">
    <text evidence="1">The sequence shown here is derived from an EMBL/GenBank/DDBJ whole genome shotgun (WGS) entry which is preliminary data.</text>
</comment>
<dbReference type="Proteomes" id="UP001501343">
    <property type="component" value="Unassembled WGS sequence"/>
</dbReference>
<evidence type="ECO:0000313" key="1">
    <source>
        <dbReference type="EMBL" id="GAA1920138.1"/>
    </source>
</evidence>
<sequence>MIEVLAAARVIRPHGLDVSERLDADPHVGPRGRNHERRDAVALVLGRGIAGRGLVAEASAGSDASQPRIVARCDADESGALAAQWFRSIAMSSALRVPE</sequence>
<proteinExistence type="predicted"/>
<reference evidence="2" key="1">
    <citation type="journal article" date="2019" name="Int. J. Syst. Evol. Microbiol.">
        <title>The Global Catalogue of Microorganisms (GCM) 10K type strain sequencing project: providing services to taxonomists for standard genome sequencing and annotation.</title>
        <authorList>
            <consortium name="The Broad Institute Genomics Platform"/>
            <consortium name="The Broad Institute Genome Sequencing Center for Infectious Disease"/>
            <person name="Wu L."/>
            <person name="Ma J."/>
        </authorList>
    </citation>
    <scope>NUCLEOTIDE SEQUENCE [LARGE SCALE GENOMIC DNA]</scope>
    <source>
        <strain evidence="2">JCM 14900</strain>
    </source>
</reference>
<gene>
    <name evidence="1" type="ORF">GCM10009775_10910</name>
</gene>